<protein>
    <recommendedName>
        <fullName evidence="3">Type II toxin-antitoxin system HicB family antitoxin</fullName>
    </recommendedName>
</protein>
<evidence type="ECO:0000313" key="2">
    <source>
        <dbReference type="Proteomes" id="UP000230131"/>
    </source>
</evidence>
<dbReference type="EMBL" id="PEVH01000001">
    <property type="protein sequence ID" value="PIU99390.1"/>
    <property type="molecule type" value="Genomic_DNA"/>
</dbReference>
<reference evidence="2" key="1">
    <citation type="submission" date="2017-09" db="EMBL/GenBank/DDBJ databases">
        <title>Depth-based differentiation of microbial function through sediment-hosted aquifers and enrichment of novel symbionts in the deep terrestrial subsurface.</title>
        <authorList>
            <person name="Probst A.J."/>
            <person name="Ladd B."/>
            <person name="Jarett J.K."/>
            <person name="Geller-Mcgrath D.E."/>
            <person name="Sieber C.M.K."/>
            <person name="Emerson J.B."/>
            <person name="Anantharaman K."/>
            <person name="Thomas B.C."/>
            <person name="Malmstrom R."/>
            <person name="Stieglmeier M."/>
            <person name="Klingl A."/>
            <person name="Woyke T."/>
            <person name="Ryan C.M."/>
            <person name="Banfield J.F."/>
        </authorList>
    </citation>
    <scope>NUCLEOTIDE SEQUENCE [LARGE SCALE GENOMIC DNA]</scope>
</reference>
<evidence type="ECO:0000313" key="1">
    <source>
        <dbReference type="EMBL" id="PIU99390.1"/>
    </source>
</evidence>
<dbReference type="AlphaFoldDB" id="A0A2M7B8I0"/>
<dbReference type="Proteomes" id="UP000230131">
    <property type="component" value="Unassembled WGS sequence"/>
</dbReference>
<dbReference type="SUPFAM" id="SSF143100">
    <property type="entry name" value="TTHA1013/TTHA0281-like"/>
    <property type="match status" value="1"/>
</dbReference>
<dbReference type="Gene3D" id="3.30.160.250">
    <property type="match status" value="1"/>
</dbReference>
<gene>
    <name evidence="1" type="ORF">COS59_00050</name>
</gene>
<name>A0A2M7B8I0_9BACT</name>
<dbReference type="InterPro" id="IPR035069">
    <property type="entry name" value="TTHA1013/TTHA0281-like"/>
</dbReference>
<sequence>MEKIINKIEFPFPVFITKEGKWFVAECSLLGIAAQGRTEPEVKENIKDLIKEYIEDKDIPKPNLRRLISSSLNYIPVKISRQFIYGKTPAATSK</sequence>
<proteinExistence type="predicted"/>
<comment type="caution">
    <text evidence="1">The sequence shown here is derived from an EMBL/GenBank/DDBJ whole genome shotgun (WGS) entry which is preliminary data.</text>
</comment>
<accession>A0A2M7B8I0</accession>
<evidence type="ECO:0008006" key="3">
    <source>
        <dbReference type="Google" id="ProtNLM"/>
    </source>
</evidence>
<organism evidence="1 2">
    <name type="scientific">Candidatus Wolfebacteria bacterium CG03_land_8_20_14_0_80_36_15</name>
    <dbReference type="NCBI Taxonomy" id="1975067"/>
    <lineage>
        <taxon>Bacteria</taxon>
        <taxon>Candidatus Wolfeibacteriota</taxon>
    </lineage>
</organism>